<gene>
    <name evidence="3" type="ORF">LZ495_07110</name>
</gene>
<evidence type="ECO:0000313" key="3">
    <source>
        <dbReference type="EMBL" id="MCF2526985.1"/>
    </source>
</evidence>
<dbReference type="EMBL" id="JAKFHA010000003">
    <property type="protein sequence ID" value="MCF2526985.1"/>
    <property type="molecule type" value="Genomic_DNA"/>
</dbReference>
<dbReference type="Pfam" id="PF01243">
    <property type="entry name" value="PNPOx_N"/>
    <property type="match status" value="1"/>
</dbReference>
<dbReference type="GO" id="GO:0005829">
    <property type="term" value="C:cytosol"/>
    <property type="evidence" value="ECO:0007669"/>
    <property type="project" value="TreeGrafter"/>
</dbReference>
<keyword evidence="1" id="KW-0560">Oxidoreductase</keyword>
<dbReference type="GO" id="GO:0070967">
    <property type="term" value="F:coenzyme F420 binding"/>
    <property type="evidence" value="ECO:0007669"/>
    <property type="project" value="TreeGrafter"/>
</dbReference>
<dbReference type="GO" id="GO:0016627">
    <property type="term" value="F:oxidoreductase activity, acting on the CH-CH group of donors"/>
    <property type="evidence" value="ECO:0007669"/>
    <property type="project" value="TreeGrafter"/>
</dbReference>
<evidence type="ECO:0000259" key="2">
    <source>
        <dbReference type="Pfam" id="PF01243"/>
    </source>
</evidence>
<dbReference type="Proteomes" id="UP001165378">
    <property type="component" value="Unassembled WGS sequence"/>
</dbReference>
<dbReference type="InterPro" id="IPR052019">
    <property type="entry name" value="F420H2_bilvrd_red/Heme_oxyg"/>
</dbReference>
<evidence type="ECO:0000313" key="4">
    <source>
        <dbReference type="Proteomes" id="UP001165378"/>
    </source>
</evidence>
<keyword evidence="4" id="KW-1185">Reference proteome</keyword>
<reference evidence="3" key="1">
    <citation type="submission" date="2022-01" db="EMBL/GenBank/DDBJ databases">
        <title>Genome-Based Taxonomic Classification of the Phylum Actinobacteria.</title>
        <authorList>
            <person name="Gao Y."/>
        </authorList>
    </citation>
    <scope>NUCLEOTIDE SEQUENCE</scope>
    <source>
        <strain evidence="3">KLBMP 8922</strain>
    </source>
</reference>
<proteinExistence type="predicted"/>
<dbReference type="SUPFAM" id="SSF50475">
    <property type="entry name" value="FMN-binding split barrel"/>
    <property type="match status" value="1"/>
</dbReference>
<evidence type="ECO:0000256" key="1">
    <source>
        <dbReference type="ARBA" id="ARBA00023002"/>
    </source>
</evidence>
<dbReference type="InterPro" id="IPR012349">
    <property type="entry name" value="Split_barrel_FMN-bd"/>
</dbReference>
<dbReference type="RefSeq" id="WP_235051140.1">
    <property type="nucleotide sequence ID" value="NZ_JAKFHA010000003.1"/>
</dbReference>
<feature type="domain" description="Pyridoxamine 5'-phosphate oxidase N-terminal" evidence="2">
    <location>
        <begin position="7"/>
        <end position="136"/>
    </location>
</feature>
<comment type="caution">
    <text evidence="3">The sequence shown here is derived from an EMBL/GenBank/DDBJ whole genome shotgun (WGS) entry which is preliminary data.</text>
</comment>
<dbReference type="Gene3D" id="2.30.110.10">
    <property type="entry name" value="Electron Transport, Fmn-binding Protein, Chain A"/>
    <property type="match status" value="1"/>
</dbReference>
<dbReference type="AlphaFoldDB" id="A0AA41PX57"/>
<sequence>MGVQLSEDEAWDVLASSHTGILTSLRSDGFPVALPVWFVVEDRAVYVSGSASTHKFTRVRRDDRVSFLVESGLKWAELQAVHFTAHAEHVTEPDWARIDALFEAKYAGFRTPRAEMPEATQRAYNAARALLRLRPDGGFLSWDNSRLGTATTPRTR</sequence>
<protein>
    <submittedName>
        <fullName evidence="3">Pyridoxamine 5'-phosphate oxidase family protein</fullName>
    </submittedName>
</protein>
<dbReference type="InterPro" id="IPR011576">
    <property type="entry name" value="Pyridox_Oxase_N"/>
</dbReference>
<organism evidence="3 4">
    <name type="scientific">Yinghuangia soli</name>
    <dbReference type="NCBI Taxonomy" id="2908204"/>
    <lineage>
        <taxon>Bacteria</taxon>
        <taxon>Bacillati</taxon>
        <taxon>Actinomycetota</taxon>
        <taxon>Actinomycetes</taxon>
        <taxon>Kitasatosporales</taxon>
        <taxon>Streptomycetaceae</taxon>
        <taxon>Yinghuangia</taxon>
    </lineage>
</organism>
<dbReference type="PANTHER" id="PTHR35176:SF6">
    <property type="entry name" value="HEME OXYGENASE HI_0854-RELATED"/>
    <property type="match status" value="1"/>
</dbReference>
<dbReference type="PANTHER" id="PTHR35176">
    <property type="entry name" value="HEME OXYGENASE HI_0854-RELATED"/>
    <property type="match status" value="1"/>
</dbReference>
<name>A0AA41PX57_9ACTN</name>
<accession>A0AA41PX57</accession>